<keyword evidence="4 5" id="KW-0472">Membrane</keyword>
<feature type="transmembrane region" description="Helical" evidence="5">
    <location>
        <begin position="12"/>
        <end position="33"/>
    </location>
</feature>
<keyword evidence="3 5" id="KW-1133">Transmembrane helix</keyword>
<feature type="transmembrane region" description="Helical" evidence="5">
    <location>
        <begin position="45"/>
        <end position="63"/>
    </location>
</feature>
<evidence type="ECO:0000256" key="4">
    <source>
        <dbReference type="ARBA" id="ARBA00023136"/>
    </source>
</evidence>
<evidence type="ECO:0000313" key="7">
    <source>
        <dbReference type="Proteomes" id="UP000474159"/>
    </source>
</evidence>
<reference evidence="6 7" key="1">
    <citation type="submission" date="2019-09" db="EMBL/GenBank/DDBJ databases">
        <title>YIM 48816 draft genome.</title>
        <authorList>
            <person name="Jiang L."/>
        </authorList>
    </citation>
    <scope>NUCLEOTIDE SEQUENCE [LARGE SCALE GENOMIC DNA]</scope>
    <source>
        <strain evidence="6 7">YIM 48816</strain>
    </source>
</reference>
<dbReference type="InterPro" id="IPR012451">
    <property type="entry name" value="DUF1656"/>
</dbReference>
<proteinExistence type="predicted"/>
<evidence type="ECO:0000313" key="6">
    <source>
        <dbReference type="EMBL" id="KAB1080418.1"/>
    </source>
</evidence>
<gene>
    <name evidence="6" type="ORF">F6X53_06910</name>
</gene>
<name>A0A6L3T5R2_9HYPH</name>
<keyword evidence="7" id="KW-1185">Reference proteome</keyword>
<evidence type="ECO:0000256" key="5">
    <source>
        <dbReference type="SAM" id="Phobius"/>
    </source>
</evidence>
<evidence type="ECO:0000256" key="3">
    <source>
        <dbReference type="ARBA" id="ARBA00022989"/>
    </source>
</evidence>
<organism evidence="6 7">
    <name type="scientific">Methylobacterium soli</name>
    <dbReference type="NCBI Taxonomy" id="553447"/>
    <lineage>
        <taxon>Bacteria</taxon>
        <taxon>Pseudomonadati</taxon>
        <taxon>Pseudomonadota</taxon>
        <taxon>Alphaproteobacteria</taxon>
        <taxon>Hyphomicrobiales</taxon>
        <taxon>Methylobacteriaceae</taxon>
        <taxon>Methylobacterium</taxon>
    </lineage>
</organism>
<comment type="caution">
    <text evidence="6">The sequence shown here is derived from an EMBL/GenBank/DDBJ whole genome shotgun (WGS) entry which is preliminary data.</text>
</comment>
<accession>A0A6L3T5R2</accession>
<keyword evidence="1" id="KW-1003">Cell membrane</keyword>
<dbReference type="Pfam" id="PF07869">
    <property type="entry name" value="DUF1656"/>
    <property type="match status" value="1"/>
</dbReference>
<sequence>MRHELDIGGVLFSPFVAYAGIAFLIMIVLRFGFARIRFSRYVANPPLAEAGIYVCILALLVAFL</sequence>
<dbReference type="RefSeq" id="WP_150998708.1">
    <property type="nucleotide sequence ID" value="NZ_BPQY01000158.1"/>
</dbReference>
<evidence type="ECO:0000256" key="1">
    <source>
        <dbReference type="ARBA" id="ARBA00022475"/>
    </source>
</evidence>
<dbReference type="AlphaFoldDB" id="A0A6L3T5R2"/>
<dbReference type="EMBL" id="VZZK01000005">
    <property type="protein sequence ID" value="KAB1080418.1"/>
    <property type="molecule type" value="Genomic_DNA"/>
</dbReference>
<keyword evidence="2 5" id="KW-0812">Transmembrane</keyword>
<dbReference type="Proteomes" id="UP000474159">
    <property type="component" value="Unassembled WGS sequence"/>
</dbReference>
<evidence type="ECO:0000256" key="2">
    <source>
        <dbReference type="ARBA" id="ARBA00022692"/>
    </source>
</evidence>
<protein>
    <submittedName>
        <fullName evidence="6">DUF1656 domain-containing protein</fullName>
    </submittedName>
</protein>
<dbReference type="OrthoDB" id="7283592at2"/>